<dbReference type="SMART" id="SM01117">
    <property type="entry name" value="Cyt-b5"/>
    <property type="match status" value="1"/>
</dbReference>
<dbReference type="PROSITE" id="PS50255">
    <property type="entry name" value="CYTOCHROME_B5_2"/>
    <property type="match status" value="1"/>
</dbReference>
<feature type="compositionally biased region" description="Polar residues" evidence="5">
    <location>
        <begin position="103"/>
        <end position="126"/>
    </location>
</feature>
<dbReference type="InterPro" id="IPR051872">
    <property type="entry name" value="Cytochrome_b5/Flavoprotein_Rdt"/>
</dbReference>
<feature type="region of interest" description="Disordered" evidence="5">
    <location>
        <begin position="240"/>
        <end position="333"/>
    </location>
</feature>
<feature type="region of interest" description="Disordered" evidence="5">
    <location>
        <begin position="1"/>
        <end position="143"/>
    </location>
</feature>
<evidence type="ECO:0000313" key="7">
    <source>
        <dbReference type="EMBL" id="THG96262.1"/>
    </source>
</evidence>
<dbReference type="GO" id="GO:0020037">
    <property type="term" value="F:heme binding"/>
    <property type="evidence" value="ECO:0007669"/>
    <property type="project" value="UniProtKB-UniRule"/>
</dbReference>
<evidence type="ECO:0000256" key="3">
    <source>
        <dbReference type="ARBA" id="ARBA00023004"/>
    </source>
</evidence>
<evidence type="ECO:0000256" key="1">
    <source>
        <dbReference type="ARBA" id="ARBA00022617"/>
    </source>
</evidence>
<feature type="domain" description="Cytochrome b5 heme-binding" evidence="6">
    <location>
        <begin position="162"/>
        <end position="216"/>
    </location>
</feature>
<evidence type="ECO:0000256" key="2">
    <source>
        <dbReference type="ARBA" id="ARBA00022723"/>
    </source>
</evidence>
<keyword evidence="2 4" id="KW-0479">Metal-binding</keyword>
<dbReference type="EMBL" id="SGPJ01000249">
    <property type="protein sequence ID" value="THG96262.1"/>
    <property type="molecule type" value="Genomic_DNA"/>
</dbReference>
<dbReference type="GO" id="GO:0005737">
    <property type="term" value="C:cytoplasm"/>
    <property type="evidence" value="ECO:0007669"/>
    <property type="project" value="TreeGrafter"/>
</dbReference>
<feature type="compositionally biased region" description="Basic and acidic residues" evidence="5">
    <location>
        <begin position="293"/>
        <end position="319"/>
    </location>
</feature>
<dbReference type="Gene3D" id="3.10.120.10">
    <property type="entry name" value="Cytochrome b5-like heme/steroid binding domain"/>
    <property type="match status" value="1"/>
</dbReference>
<organism evidence="7 8">
    <name type="scientific">Hermanssonia centrifuga</name>
    <dbReference type="NCBI Taxonomy" id="98765"/>
    <lineage>
        <taxon>Eukaryota</taxon>
        <taxon>Fungi</taxon>
        <taxon>Dikarya</taxon>
        <taxon>Basidiomycota</taxon>
        <taxon>Agaricomycotina</taxon>
        <taxon>Agaricomycetes</taxon>
        <taxon>Polyporales</taxon>
        <taxon>Meruliaceae</taxon>
        <taxon>Hermanssonia</taxon>
    </lineage>
</organism>
<dbReference type="GO" id="GO:0046872">
    <property type="term" value="F:metal ion binding"/>
    <property type="evidence" value="ECO:0007669"/>
    <property type="project" value="UniProtKB-UniRule"/>
</dbReference>
<dbReference type="PANTHER" id="PTHR46237">
    <property type="entry name" value="CYTOCHROME B5 REDUCTASE 4 FAMILY MEMBER"/>
    <property type="match status" value="1"/>
</dbReference>
<dbReference type="InterPro" id="IPR036400">
    <property type="entry name" value="Cyt_B5-like_heme/steroid_sf"/>
</dbReference>
<evidence type="ECO:0000256" key="4">
    <source>
        <dbReference type="RuleBase" id="RU362121"/>
    </source>
</evidence>
<accession>A0A4V3XA12</accession>
<keyword evidence="1 4" id="KW-0349">Heme</keyword>
<feature type="compositionally biased region" description="Polar residues" evidence="5">
    <location>
        <begin position="353"/>
        <end position="380"/>
    </location>
</feature>
<sequence>MAAYIRNWLSSQWTPADPTSAAPQVPEIISSPPEDEDDTETVRGDDSGGEDSPPAFPSINSAQRLGSSKSATNSSPIPSILSDSERMPPPPPPSLATRRPGVVSSNSLAIPQTGSLLALPPTTTKAPSKKASRKVALQPGHGPLDWANLKKSGTDLRGVDGLMRVSPSVLKQHNKRDDAWSAFNGKVYNITSYLPYHPGGEKELMRVAGRDGTKLFCMHGEGNSSDLSLLSRIQLEDNTTDSHKQGAYRQPLFRNKMQPLSYGDKGRRRSLIDRIAQNGDEGEEEGGSAEGQRLLKESVPETAVSREELELQREHESHENPVSPVEEPASPTSEAAVDNLLENEADIEDGSTAAMNTNERPSNTIAATLPSSDSPQSSLKPASPVDLALMEEAKRLLIPVIARNAQLRDPDADMEAIKERVMSLVTDAQCLEFVRLAREARDQMQDKSERVAADLAKSGREERGKNVQEHSVQQDLEGRSQEKKRPSTNTLNH</sequence>
<dbReference type="InterPro" id="IPR001199">
    <property type="entry name" value="Cyt_B5-like_heme/steroid-bd"/>
</dbReference>
<dbReference type="SUPFAM" id="SSF55856">
    <property type="entry name" value="Cytochrome b5-like heme/steroid binding domain"/>
    <property type="match status" value="1"/>
</dbReference>
<dbReference type="PANTHER" id="PTHR46237:SF1">
    <property type="entry name" value="CYTOCHROME B5 REDUCTASE 4"/>
    <property type="match status" value="1"/>
</dbReference>
<feature type="compositionally biased region" description="Polar residues" evidence="5">
    <location>
        <begin position="58"/>
        <end position="77"/>
    </location>
</feature>
<dbReference type="Pfam" id="PF00173">
    <property type="entry name" value="Cyt-b5"/>
    <property type="match status" value="1"/>
</dbReference>
<name>A0A4V3XA12_9APHY</name>
<feature type="compositionally biased region" description="Basic and acidic residues" evidence="5">
    <location>
        <begin position="476"/>
        <end position="485"/>
    </location>
</feature>
<feature type="region of interest" description="Disordered" evidence="5">
    <location>
        <begin position="348"/>
        <end position="381"/>
    </location>
</feature>
<evidence type="ECO:0000313" key="8">
    <source>
        <dbReference type="Proteomes" id="UP000309038"/>
    </source>
</evidence>
<gene>
    <name evidence="7" type="ORF">EW026_g5539</name>
</gene>
<proteinExistence type="inferred from homology"/>
<dbReference type="PROSITE" id="PS00191">
    <property type="entry name" value="CYTOCHROME_B5_1"/>
    <property type="match status" value="1"/>
</dbReference>
<feature type="compositionally biased region" description="Basic and acidic residues" evidence="5">
    <location>
        <begin position="442"/>
        <end position="468"/>
    </location>
</feature>
<comment type="similarity">
    <text evidence="4">Belongs to the cytochrome b5 family.</text>
</comment>
<keyword evidence="8" id="KW-1185">Reference proteome</keyword>
<dbReference type="Proteomes" id="UP000309038">
    <property type="component" value="Unassembled WGS sequence"/>
</dbReference>
<comment type="caution">
    <text evidence="7">The sequence shown here is derived from an EMBL/GenBank/DDBJ whole genome shotgun (WGS) entry which is preliminary data.</text>
</comment>
<evidence type="ECO:0000259" key="6">
    <source>
        <dbReference type="PROSITE" id="PS50255"/>
    </source>
</evidence>
<feature type="region of interest" description="Disordered" evidence="5">
    <location>
        <begin position="442"/>
        <end position="493"/>
    </location>
</feature>
<protein>
    <recommendedName>
        <fullName evidence="6">Cytochrome b5 heme-binding domain-containing protein</fullName>
    </recommendedName>
</protein>
<dbReference type="InterPro" id="IPR018506">
    <property type="entry name" value="Cyt_B5_heme-BS"/>
</dbReference>
<dbReference type="AlphaFoldDB" id="A0A4V3XA12"/>
<dbReference type="GO" id="GO:0004128">
    <property type="term" value="F:cytochrome-b5 reductase activity, acting on NAD(P)H"/>
    <property type="evidence" value="ECO:0007669"/>
    <property type="project" value="TreeGrafter"/>
</dbReference>
<keyword evidence="3 4" id="KW-0408">Iron</keyword>
<reference evidence="7 8" key="1">
    <citation type="submission" date="2019-02" db="EMBL/GenBank/DDBJ databases">
        <title>Genome sequencing of the rare red list fungi Phlebia centrifuga.</title>
        <authorList>
            <person name="Buettner E."/>
            <person name="Kellner H."/>
        </authorList>
    </citation>
    <scope>NUCLEOTIDE SEQUENCE [LARGE SCALE GENOMIC DNA]</scope>
    <source>
        <strain evidence="7 8">DSM 108282</strain>
    </source>
</reference>
<evidence type="ECO:0000256" key="5">
    <source>
        <dbReference type="SAM" id="MobiDB-lite"/>
    </source>
</evidence>